<dbReference type="Proteomes" id="UP000215914">
    <property type="component" value="Unassembled WGS sequence"/>
</dbReference>
<sequence length="133" mass="15223">MHFYFHLILLKETSGSLQSIRRPKPTSRFFLLLLHRRRCLNLLLFRRRRHLLTLLLLRSWWCSGGGGTGLLILVKIIICFLQILPHPLSLIELSVLLGGVKEVRGGSGDFRFVDFVGLVACGGLRRLRHRLGV</sequence>
<reference evidence="1" key="2">
    <citation type="submission" date="2020-06" db="EMBL/GenBank/DDBJ databases">
        <title>Helianthus annuus Genome sequencing and assembly Release 2.</title>
        <authorList>
            <person name="Gouzy J."/>
            <person name="Langlade N."/>
            <person name="Munos S."/>
        </authorList>
    </citation>
    <scope>NUCLEOTIDE SEQUENCE</scope>
    <source>
        <tissue evidence="1">Leaves</tissue>
    </source>
</reference>
<reference evidence="1" key="1">
    <citation type="journal article" date="2017" name="Nature">
        <title>The sunflower genome provides insights into oil metabolism, flowering and Asterid evolution.</title>
        <authorList>
            <person name="Badouin H."/>
            <person name="Gouzy J."/>
            <person name="Grassa C.J."/>
            <person name="Murat F."/>
            <person name="Staton S.E."/>
            <person name="Cottret L."/>
            <person name="Lelandais-Briere C."/>
            <person name="Owens G.L."/>
            <person name="Carrere S."/>
            <person name="Mayjonade B."/>
            <person name="Legrand L."/>
            <person name="Gill N."/>
            <person name="Kane N.C."/>
            <person name="Bowers J.E."/>
            <person name="Hubner S."/>
            <person name="Bellec A."/>
            <person name="Berard A."/>
            <person name="Berges H."/>
            <person name="Blanchet N."/>
            <person name="Boniface M.C."/>
            <person name="Brunel D."/>
            <person name="Catrice O."/>
            <person name="Chaidir N."/>
            <person name="Claudel C."/>
            <person name="Donnadieu C."/>
            <person name="Faraut T."/>
            <person name="Fievet G."/>
            <person name="Helmstetter N."/>
            <person name="King M."/>
            <person name="Knapp S.J."/>
            <person name="Lai Z."/>
            <person name="Le Paslier M.C."/>
            <person name="Lippi Y."/>
            <person name="Lorenzon L."/>
            <person name="Mandel J.R."/>
            <person name="Marage G."/>
            <person name="Marchand G."/>
            <person name="Marquand E."/>
            <person name="Bret-Mestries E."/>
            <person name="Morien E."/>
            <person name="Nambeesan S."/>
            <person name="Nguyen T."/>
            <person name="Pegot-Espagnet P."/>
            <person name="Pouilly N."/>
            <person name="Raftis F."/>
            <person name="Sallet E."/>
            <person name="Schiex T."/>
            <person name="Thomas J."/>
            <person name="Vandecasteele C."/>
            <person name="Vares D."/>
            <person name="Vear F."/>
            <person name="Vautrin S."/>
            <person name="Crespi M."/>
            <person name="Mangin B."/>
            <person name="Burke J.M."/>
            <person name="Salse J."/>
            <person name="Munos S."/>
            <person name="Vincourt P."/>
            <person name="Rieseberg L.H."/>
            <person name="Langlade N.B."/>
        </authorList>
    </citation>
    <scope>NUCLEOTIDE SEQUENCE</scope>
    <source>
        <tissue evidence="1">Leaves</tissue>
    </source>
</reference>
<comment type="caution">
    <text evidence="1">The sequence shown here is derived from an EMBL/GenBank/DDBJ whole genome shotgun (WGS) entry which is preliminary data.</text>
</comment>
<protein>
    <submittedName>
        <fullName evidence="1">Uncharacterized protein</fullName>
    </submittedName>
</protein>
<accession>A0A9K3MXQ5</accession>
<gene>
    <name evidence="1" type="ORF">HanXRQr2_Chr12g0560521</name>
</gene>
<dbReference type="Gramene" id="mRNA:HanXRQr2_Chr12g0560521">
    <property type="protein sequence ID" value="CDS:HanXRQr2_Chr12g0560521.1"/>
    <property type="gene ID" value="HanXRQr2_Chr12g0560521"/>
</dbReference>
<keyword evidence="2" id="KW-1185">Reference proteome</keyword>
<dbReference type="AlphaFoldDB" id="A0A9K3MXQ5"/>
<evidence type="ECO:0000313" key="2">
    <source>
        <dbReference type="Proteomes" id="UP000215914"/>
    </source>
</evidence>
<dbReference type="EMBL" id="MNCJ02000327">
    <property type="protein sequence ID" value="KAF5779525.1"/>
    <property type="molecule type" value="Genomic_DNA"/>
</dbReference>
<evidence type="ECO:0000313" key="1">
    <source>
        <dbReference type="EMBL" id="KAF5779525.1"/>
    </source>
</evidence>
<organism evidence="1 2">
    <name type="scientific">Helianthus annuus</name>
    <name type="common">Common sunflower</name>
    <dbReference type="NCBI Taxonomy" id="4232"/>
    <lineage>
        <taxon>Eukaryota</taxon>
        <taxon>Viridiplantae</taxon>
        <taxon>Streptophyta</taxon>
        <taxon>Embryophyta</taxon>
        <taxon>Tracheophyta</taxon>
        <taxon>Spermatophyta</taxon>
        <taxon>Magnoliopsida</taxon>
        <taxon>eudicotyledons</taxon>
        <taxon>Gunneridae</taxon>
        <taxon>Pentapetalae</taxon>
        <taxon>asterids</taxon>
        <taxon>campanulids</taxon>
        <taxon>Asterales</taxon>
        <taxon>Asteraceae</taxon>
        <taxon>Asteroideae</taxon>
        <taxon>Heliantheae alliance</taxon>
        <taxon>Heliantheae</taxon>
        <taxon>Helianthus</taxon>
    </lineage>
</organism>
<proteinExistence type="predicted"/>
<name>A0A9K3MXQ5_HELAN</name>